<accession>F8MGW1</accession>
<proteinExistence type="predicted"/>
<dbReference type="GeneID" id="20827613"/>
<evidence type="ECO:0000313" key="2">
    <source>
        <dbReference type="Proteomes" id="UP000008065"/>
    </source>
</evidence>
<reference evidence="2" key="1">
    <citation type="journal article" date="2011" name="Genetics">
        <title>Massive changes in genome architecture accompany the transition to self-fertility in the filamentous fungus Neurospora tetrasperma.</title>
        <authorList>
            <person name="Ellison C.E."/>
            <person name="Stajich J.E."/>
            <person name="Jacobson D.J."/>
            <person name="Natvig D.O."/>
            <person name="Lapidus A."/>
            <person name="Foster B."/>
            <person name="Aerts A."/>
            <person name="Riley R."/>
            <person name="Lindquist E.A."/>
            <person name="Grigoriev I.V."/>
            <person name="Taylor J.W."/>
        </authorList>
    </citation>
    <scope>NUCLEOTIDE SEQUENCE [LARGE SCALE GENOMIC DNA]</scope>
    <source>
        <strain evidence="2">FGSC 2508 / P0657</strain>
    </source>
</reference>
<dbReference type="EMBL" id="GL891303">
    <property type="protein sequence ID" value="EGO58680.1"/>
    <property type="molecule type" value="Genomic_DNA"/>
</dbReference>
<evidence type="ECO:0000313" key="1">
    <source>
        <dbReference type="EMBL" id="EGO58680.1"/>
    </source>
</evidence>
<protein>
    <submittedName>
        <fullName evidence="1">Uncharacterized protein</fullName>
    </submittedName>
</protein>
<sequence>MSLSGVVWWVTPAGFFMDQRPGVVDEMCGLDVLGKLVKCIPAVRRQSRVKNRDSQFGRLAIGNRFRFQAEKMGLKAVMDKSKMSHVHEPEAPRPGLYMNTNFVRCNDRYKIPKFSEHLQSQKVQTNQRL</sequence>
<dbReference type="VEuPathDB" id="FungiDB:NEUTE1DRAFT_37796"/>
<dbReference type="RefSeq" id="XP_009848718.1">
    <property type="nucleotide sequence ID" value="XM_009850416.1"/>
</dbReference>
<gene>
    <name evidence="1" type="ORF">NEUTE1DRAFT_37796</name>
</gene>
<name>F8MGW1_NEUT8</name>
<dbReference type="AlphaFoldDB" id="F8MGW1"/>
<dbReference type="HOGENOM" id="CLU_2050260_0_0_1"/>
<dbReference type="Proteomes" id="UP000008065">
    <property type="component" value="Unassembled WGS sequence"/>
</dbReference>
<keyword evidence="2" id="KW-1185">Reference proteome</keyword>
<organism evidence="1 2">
    <name type="scientific">Neurospora tetrasperma (strain FGSC 2508 / ATCC MYA-4615 / P0657)</name>
    <dbReference type="NCBI Taxonomy" id="510951"/>
    <lineage>
        <taxon>Eukaryota</taxon>
        <taxon>Fungi</taxon>
        <taxon>Dikarya</taxon>
        <taxon>Ascomycota</taxon>
        <taxon>Pezizomycotina</taxon>
        <taxon>Sordariomycetes</taxon>
        <taxon>Sordariomycetidae</taxon>
        <taxon>Sordariales</taxon>
        <taxon>Sordariaceae</taxon>
        <taxon>Neurospora</taxon>
    </lineage>
</organism>
<dbReference type="KEGG" id="nte:NEUTE1DRAFT37796"/>